<dbReference type="PANTHER" id="PTHR43725:SF47">
    <property type="entry name" value="UDP-GLUCOSE 4-EPIMERASE"/>
    <property type="match status" value="1"/>
</dbReference>
<evidence type="ECO:0000256" key="4">
    <source>
        <dbReference type="ARBA" id="ARBA00007637"/>
    </source>
</evidence>
<sequence length="308" mass="33844">MILIFGGTGFIGRHTTLALREAGHEVVVVSRSPDMDFLETHAPELQAIQYAELYNDPSPIFRRAHVVIWAAGQTTPGSNIDYPWQELTQNVQPVIWCAKQAATHRSHMLFLSSGGSVYGEVSATGRITEDEPLCPVSPYGMGKQMAEIGLGFLVRTQGLNLTTLRPSNPIGRWQSNPSQGVVGALLRAARANQPFHIFGDGSIVRDFLAVEDLARAILMAIEAPEHSINQTWNVGSGKGHSIIEIHTMASRIVGYEIPVKLQPARPTDPPYIVLDVSRISNSIGWDTTIGLEYSIRDMWNSLIIHENS</sequence>
<evidence type="ECO:0000256" key="9">
    <source>
        <dbReference type="ARBA" id="ARBA00023235"/>
    </source>
</evidence>
<comment type="pathway">
    <text evidence="3">Carbohydrate metabolism; galactose metabolism.</text>
</comment>
<evidence type="ECO:0000256" key="8">
    <source>
        <dbReference type="ARBA" id="ARBA00023144"/>
    </source>
</evidence>
<comment type="caution">
    <text evidence="13">The sequence shown here is derived from an EMBL/GenBank/DDBJ whole genome shotgun (WGS) entry which is preliminary data.</text>
</comment>
<evidence type="ECO:0000259" key="12">
    <source>
        <dbReference type="Pfam" id="PF01370"/>
    </source>
</evidence>
<organism evidence="13 14">
    <name type="scientific">Fodinicurvata halophila</name>
    <dbReference type="NCBI Taxonomy" id="1419723"/>
    <lineage>
        <taxon>Bacteria</taxon>
        <taxon>Pseudomonadati</taxon>
        <taxon>Pseudomonadota</taxon>
        <taxon>Alphaproteobacteria</taxon>
        <taxon>Rhodospirillales</taxon>
        <taxon>Rhodovibrionaceae</taxon>
        <taxon>Fodinicurvata</taxon>
    </lineage>
</organism>
<gene>
    <name evidence="13" type="ORF">ACFOW6_13465</name>
</gene>
<dbReference type="Pfam" id="PF01370">
    <property type="entry name" value="Epimerase"/>
    <property type="match status" value="1"/>
</dbReference>
<dbReference type="RefSeq" id="WP_382422903.1">
    <property type="nucleotide sequence ID" value="NZ_JBHSCW010000007.1"/>
</dbReference>
<evidence type="ECO:0000256" key="11">
    <source>
        <dbReference type="ARBA" id="ARBA00033067"/>
    </source>
</evidence>
<evidence type="ECO:0000256" key="5">
    <source>
        <dbReference type="ARBA" id="ARBA00013189"/>
    </source>
</evidence>
<keyword evidence="7" id="KW-0520">NAD</keyword>
<evidence type="ECO:0000256" key="6">
    <source>
        <dbReference type="ARBA" id="ARBA00018569"/>
    </source>
</evidence>
<evidence type="ECO:0000256" key="2">
    <source>
        <dbReference type="ARBA" id="ARBA00001911"/>
    </source>
</evidence>
<comment type="similarity">
    <text evidence="4">Belongs to the NAD(P)-dependent epimerase/dehydratase family.</text>
</comment>
<name>A0ABV8UNC0_9PROT</name>
<proteinExistence type="inferred from homology"/>
<comment type="catalytic activity">
    <reaction evidence="1">
        <text>UDP-alpha-D-glucose = UDP-alpha-D-galactose</text>
        <dbReference type="Rhea" id="RHEA:22168"/>
        <dbReference type="ChEBI" id="CHEBI:58885"/>
        <dbReference type="ChEBI" id="CHEBI:66914"/>
        <dbReference type="EC" id="5.1.3.2"/>
    </reaction>
</comment>
<protein>
    <recommendedName>
        <fullName evidence="6">UDP-glucose 4-epimerase</fullName>
        <ecNumber evidence="5">5.1.3.2</ecNumber>
    </recommendedName>
    <alternativeName>
        <fullName evidence="11">Galactowaldenase</fullName>
    </alternativeName>
    <alternativeName>
        <fullName evidence="10">UDP-galactose 4-epimerase</fullName>
    </alternativeName>
</protein>
<dbReference type="SUPFAM" id="SSF51735">
    <property type="entry name" value="NAD(P)-binding Rossmann-fold domains"/>
    <property type="match status" value="1"/>
</dbReference>
<evidence type="ECO:0000256" key="1">
    <source>
        <dbReference type="ARBA" id="ARBA00000083"/>
    </source>
</evidence>
<accession>A0ABV8UNC0</accession>
<dbReference type="InterPro" id="IPR001509">
    <property type="entry name" value="Epimerase_deHydtase"/>
</dbReference>
<dbReference type="PANTHER" id="PTHR43725">
    <property type="entry name" value="UDP-GLUCOSE 4-EPIMERASE"/>
    <property type="match status" value="1"/>
</dbReference>
<evidence type="ECO:0000313" key="13">
    <source>
        <dbReference type="EMBL" id="MFC4352554.1"/>
    </source>
</evidence>
<keyword evidence="14" id="KW-1185">Reference proteome</keyword>
<dbReference type="EC" id="5.1.3.2" evidence="5"/>
<keyword evidence="8" id="KW-0119">Carbohydrate metabolism</keyword>
<keyword evidence="9" id="KW-0413">Isomerase</keyword>
<evidence type="ECO:0000256" key="10">
    <source>
        <dbReference type="ARBA" id="ARBA00031367"/>
    </source>
</evidence>
<evidence type="ECO:0000313" key="14">
    <source>
        <dbReference type="Proteomes" id="UP001595799"/>
    </source>
</evidence>
<dbReference type="Proteomes" id="UP001595799">
    <property type="component" value="Unassembled WGS sequence"/>
</dbReference>
<dbReference type="EMBL" id="JBHSCW010000007">
    <property type="protein sequence ID" value="MFC4352554.1"/>
    <property type="molecule type" value="Genomic_DNA"/>
</dbReference>
<evidence type="ECO:0000256" key="7">
    <source>
        <dbReference type="ARBA" id="ARBA00023027"/>
    </source>
</evidence>
<evidence type="ECO:0000256" key="3">
    <source>
        <dbReference type="ARBA" id="ARBA00004947"/>
    </source>
</evidence>
<comment type="cofactor">
    <cofactor evidence="2">
        <name>NAD(+)</name>
        <dbReference type="ChEBI" id="CHEBI:57540"/>
    </cofactor>
</comment>
<dbReference type="Gene3D" id="3.40.50.720">
    <property type="entry name" value="NAD(P)-binding Rossmann-like Domain"/>
    <property type="match status" value="1"/>
</dbReference>
<reference evidence="14" key="1">
    <citation type="journal article" date="2019" name="Int. J. Syst. Evol. Microbiol.">
        <title>The Global Catalogue of Microorganisms (GCM) 10K type strain sequencing project: providing services to taxonomists for standard genome sequencing and annotation.</title>
        <authorList>
            <consortium name="The Broad Institute Genomics Platform"/>
            <consortium name="The Broad Institute Genome Sequencing Center for Infectious Disease"/>
            <person name="Wu L."/>
            <person name="Ma J."/>
        </authorList>
    </citation>
    <scope>NUCLEOTIDE SEQUENCE [LARGE SCALE GENOMIC DNA]</scope>
    <source>
        <strain evidence="14">CECT 8472</strain>
    </source>
</reference>
<feature type="domain" description="NAD-dependent epimerase/dehydratase" evidence="12">
    <location>
        <begin position="2"/>
        <end position="235"/>
    </location>
</feature>
<dbReference type="InterPro" id="IPR036291">
    <property type="entry name" value="NAD(P)-bd_dom_sf"/>
</dbReference>
<keyword evidence="8" id="KW-0299">Galactose metabolism</keyword>